<accession>A0ABT3T362</accession>
<evidence type="ECO:0000313" key="12">
    <source>
        <dbReference type="Proteomes" id="UP001143304"/>
    </source>
</evidence>
<dbReference type="Pfam" id="PF04973">
    <property type="entry name" value="NMN_transporter"/>
    <property type="match status" value="1"/>
</dbReference>
<dbReference type="RefSeq" id="WP_279248447.1">
    <property type="nucleotide sequence ID" value="NZ_SHNO01000001.1"/>
</dbReference>
<evidence type="ECO:0000256" key="6">
    <source>
        <dbReference type="ARBA" id="ARBA00022475"/>
    </source>
</evidence>
<dbReference type="PANTHER" id="PTHR36122">
    <property type="entry name" value="NICOTINAMIDE RIBOSIDE TRANSPORTER PNUC"/>
    <property type="match status" value="1"/>
</dbReference>
<dbReference type="EMBL" id="SHNO01000001">
    <property type="protein sequence ID" value="MCX2976706.1"/>
    <property type="molecule type" value="Genomic_DNA"/>
</dbReference>
<sequence length="191" mass="21681">MTDGLTLALLAEVLASGANLLYVLLLIRERISCWAFGIIGSLLSVCLFIDARLYSESVLYLFYAAMAVWGWLRWHRREAVADNPVTRWQLAQHLRAIVVAALLALGLGFSLHFYSDAERPLFDAFTTVFSFLGTYLQINKVLESWLYWIILNVASVWLYLDSGLAVYAALMVFYALLSVSGYLQWRRSPVQ</sequence>
<evidence type="ECO:0000256" key="7">
    <source>
        <dbReference type="ARBA" id="ARBA00022692"/>
    </source>
</evidence>
<proteinExistence type="inferred from homology"/>
<comment type="subcellular location">
    <subcellularLocation>
        <location evidence="2">Cell membrane</location>
        <topology evidence="2">Multi-pass membrane protein</topology>
    </subcellularLocation>
</comment>
<feature type="transmembrane region" description="Helical" evidence="10">
    <location>
        <begin position="34"/>
        <end position="51"/>
    </location>
</feature>
<evidence type="ECO:0000313" key="11">
    <source>
        <dbReference type="EMBL" id="MCX2976706.1"/>
    </source>
</evidence>
<evidence type="ECO:0000256" key="5">
    <source>
        <dbReference type="ARBA" id="ARBA00022448"/>
    </source>
</evidence>
<evidence type="ECO:0000256" key="9">
    <source>
        <dbReference type="ARBA" id="ARBA00023136"/>
    </source>
</evidence>
<dbReference type="PANTHER" id="PTHR36122:SF2">
    <property type="entry name" value="NICOTINAMIDE RIBOSIDE TRANSPORTER PNUC"/>
    <property type="match status" value="1"/>
</dbReference>
<dbReference type="NCBIfam" id="TIGR01528">
    <property type="entry name" value="NMN_trans_PnuC"/>
    <property type="match status" value="1"/>
</dbReference>
<keyword evidence="8 10" id="KW-1133">Transmembrane helix</keyword>
<organism evidence="11 12">
    <name type="scientific">Candidatus Marimicrobium litorale</name>
    <dbReference type="NCBI Taxonomy" id="2518991"/>
    <lineage>
        <taxon>Bacteria</taxon>
        <taxon>Pseudomonadati</taxon>
        <taxon>Pseudomonadota</taxon>
        <taxon>Gammaproteobacteria</taxon>
        <taxon>Cellvibrionales</taxon>
        <taxon>Halieaceae</taxon>
        <taxon>Marimicrobium</taxon>
    </lineage>
</organism>
<keyword evidence="6" id="KW-1003">Cell membrane</keyword>
<reference evidence="11" key="1">
    <citation type="submission" date="2019-02" db="EMBL/GenBank/DDBJ databases">
        <authorList>
            <person name="Li S.-H."/>
        </authorList>
    </citation>
    <scope>NUCLEOTIDE SEQUENCE</scope>
    <source>
        <strain evidence="11">IMCC11814</strain>
    </source>
</reference>
<protein>
    <recommendedName>
        <fullName evidence="4">Nicotinamide riboside transporter PnuC</fullName>
    </recommendedName>
</protein>
<dbReference type="Proteomes" id="UP001143304">
    <property type="component" value="Unassembled WGS sequence"/>
</dbReference>
<name>A0ABT3T362_9GAMM</name>
<gene>
    <name evidence="11" type="ORF">EYC82_05005</name>
</gene>
<feature type="transmembrane region" description="Helical" evidence="10">
    <location>
        <begin position="6"/>
        <end position="27"/>
    </location>
</feature>
<keyword evidence="12" id="KW-1185">Reference proteome</keyword>
<dbReference type="InterPro" id="IPR006419">
    <property type="entry name" value="NMN_transpt_PnuC"/>
</dbReference>
<comment type="function">
    <text evidence="1">Required for nicotinamide riboside transport across the inner membrane.</text>
</comment>
<comment type="similarity">
    <text evidence="3">Belongs to the nicotinamide ribonucleoside (NR) uptake permease (TC 4.B.1) family.</text>
</comment>
<evidence type="ECO:0000256" key="1">
    <source>
        <dbReference type="ARBA" id="ARBA00002672"/>
    </source>
</evidence>
<evidence type="ECO:0000256" key="4">
    <source>
        <dbReference type="ARBA" id="ARBA00017522"/>
    </source>
</evidence>
<keyword evidence="9 10" id="KW-0472">Membrane</keyword>
<comment type="caution">
    <text evidence="11">The sequence shown here is derived from an EMBL/GenBank/DDBJ whole genome shotgun (WGS) entry which is preliminary data.</text>
</comment>
<evidence type="ECO:0000256" key="2">
    <source>
        <dbReference type="ARBA" id="ARBA00004651"/>
    </source>
</evidence>
<feature type="transmembrane region" description="Helical" evidence="10">
    <location>
        <begin position="166"/>
        <end position="185"/>
    </location>
</feature>
<evidence type="ECO:0000256" key="8">
    <source>
        <dbReference type="ARBA" id="ARBA00022989"/>
    </source>
</evidence>
<feature type="transmembrane region" description="Helical" evidence="10">
    <location>
        <begin position="94"/>
        <end position="114"/>
    </location>
</feature>
<evidence type="ECO:0000256" key="10">
    <source>
        <dbReference type="SAM" id="Phobius"/>
    </source>
</evidence>
<keyword evidence="5" id="KW-0813">Transport</keyword>
<feature type="transmembrane region" description="Helical" evidence="10">
    <location>
        <begin position="57"/>
        <end position="74"/>
    </location>
</feature>
<evidence type="ECO:0000256" key="3">
    <source>
        <dbReference type="ARBA" id="ARBA00006669"/>
    </source>
</evidence>
<keyword evidence="7 10" id="KW-0812">Transmembrane</keyword>